<dbReference type="Gene3D" id="3.50.50.60">
    <property type="entry name" value="FAD/NAD(P)-binding domain"/>
    <property type="match status" value="2"/>
</dbReference>
<organism evidence="16 17">
    <name type="scientific">Desulfuromonas acetoxidans (strain DSM 684 / 11070)</name>
    <dbReference type="NCBI Taxonomy" id="281689"/>
    <lineage>
        <taxon>Bacteria</taxon>
        <taxon>Pseudomonadati</taxon>
        <taxon>Thermodesulfobacteriota</taxon>
        <taxon>Desulfuromonadia</taxon>
        <taxon>Desulfuromonadales</taxon>
        <taxon>Desulfuromonadaceae</taxon>
        <taxon>Desulfuromonas</taxon>
    </lineage>
</organism>
<dbReference type="InterPro" id="IPR001100">
    <property type="entry name" value="Pyr_nuc-diS_OxRdtase"/>
</dbReference>
<keyword evidence="17" id="KW-1185">Reference proteome</keyword>
<protein>
    <recommendedName>
        <fullName evidence="4 13">Dihydrolipoyl dehydrogenase</fullName>
        <ecNumber evidence="3 13">1.8.1.4</ecNumber>
    </recommendedName>
</protein>
<comment type="subcellular location">
    <subcellularLocation>
        <location evidence="1">Cytoplasm</location>
    </subcellularLocation>
</comment>
<dbReference type="PANTHER" id="PTHR22912">
    <property type="entry name" value="DISULFIDE OXIDOREDUCTASE"/>
    <property type="match status" value="1"/>
</dbReference>
<evidence type="ECO:0000256" key="5">
    <source>
        <dbReference type="ARBA" id="ARBA00022630"/>
    </source>
</evidence>
<comment type="catalytic activity">
    <reaction evidence="9 13">
        <text>N(6)-[(R)-dihydrolipoyl]-L-lysyl-[protein] + NAD(+) = N(6)-[(R)-lipoyl]-L-lysyl-[protein] + NADH + H(+)</text>
        <dbReference type="Rhea" id="RHEA:15045"/>
        <dbReference type="Rhea" id="RHEA-COMP:10474"/>
        <dbReference type="Rhea" id="RHEA-COMP:10475"/>
        <dbReference type="ChEBI" id="CHEBI:15378"/>
        <dbReference type="ChEBI" id="CHEBI:57540"/>
        <dbReference type="ChEBI" id="CHEBI:57945"/>
        <dbReference type="ChEBI" id="CHEBI:83099"/>
        <dbReference type="ChEBI" id="CHEBI:83100"/>
        <dbReference type="EC" id="1.8.1.4"/>
    </reaction>
</comment>
<evidence type="ECO:0000256" key="12">
    <source>
        <dbReference type="PIRSR" id="PIRSR000350-4"/>
    </source>
</evidence>
<evidence type="ECO:0000256" key="3">
    <source>
        <dbReference type="ARBA" id="ARBA00012608"/>
    </source>
</evidence>
<dbReference type="InterPro" id="IPR006258">
    <property type="entry name" value="Lipoamide_DH"/>
</dbReference>
<dbReference type="Proteomes" id="UP000005695">
    <property type="component" value="Unassembled WGS sequence"/>
</dbReference>
<feature type="binding site" evidence="11">
    <location>
        <position position="204"/>
    </location>
    <ligand>
        <name>NAD(+)</name>
        <dbReference type="ChEBI" id="CHEBI:57540"/>
    </ligand>
</feature>
<proteinExistence type="inferred from homology"/>
<evidence type="ECO:0000256" key="8">
    <source>
        <dbReference type="ARBA" id="ARBA00023027"/>
    </source>
</evidence>
<feature type="binding site" evidence="11">
    <location>
        <begin position="181"/>
        <end position="188"/>
    </location>
    <ligand>
        <name>NAD(+)</name>
        <dbReference type="ChEBI" id="CHEBI:57540"/>
    </ligand>
</feature>
<dbReference type="InterPro" id="IPR050151">
    <property type="entry name" value="Class-I_Pyr_Nuc-Dis_Oxidored"/>
</dbReference>
<comment type="caution">
    <text evidence="16">The sequence shown here is derived from an EMBL/GenBank/DDBJ whole genome shotgun (WGS) entry which is preliminary data.</text>
</comment>
<dbReference type="PANTHER" id="PTHR22912:SF217">
    <property type="entry name" value="DIHYDROLIPOYL DEHYDROGENASE"/>
    <property type="match status" value="1"/>
</dbReference>
<feature type="binding site" evidence="11">
    <location>
        <position position="116"/>
    </location>
    <ligand>
        <name>FAD</name>
        <dbReference type="ChEBI" id="CHEBI:57692"/>
    </ligand>
</feature>
<evidence type="ECO:0000256" key="11">
    <source>
        <dbReference type="PIRSR" id="PIRSR000350-3"/>
    </source>
</evidence>
<evidence type="ECO:0000256" key="10">
    <source>
        <dbReference type="PIRSR" id="PIRSR000350-2"/>
    </source>
</evidence>
<name>Q1K375_DESA6</name>
<evidence type="ECO:0000259" key="14">
    <source>
        <dbReference type="Pfam" id="PF02852"/>
    </source>
</evidence>
<feature type="active site" description="Proton acceptor" evidence="10">
    <location>
        <position position="439"/>
    </location>
</feature>
<evidence type="ECO:0000256" key="2">
    <source>
        <dbReference type="ARBA" id="ARBA00007532"/>
    </source>
</evidence>
<dbReference type="GO" id="GO:0005737">
    <property type="term" value="C:cytoplasm"/>
    <property type="evidence" value="ECO:0007669"/>
    <property type="project" value="UniProtKB-SubCell"/>
</dbReference>
<reference evidence="16" key="2">
    <citation type="submission" date="2006-05" db="EMBL/GenBank/DDBJ databases">
        <title>Sequencing of the draft genome and assembly of Desulfuromonas acetoxidans DSM 684.</title>
        <authorList>
            <consortium name="US DOE Joint Genome Institute (JGI-PGF)"/>
            <person name="Copeland A."/>
            <person name="Lucas S."/>
            <person name="Lapidus A."/>
            <person name="Barry K."/>
            <person name="Detter J.C."/>
            <person name="Glavina del Rio T."/>
            <person name="Hammon N."/>
            <person name="Israni S."/>
            <person name="Dalin E."/>
            <person name="Tice H."/>
            <person name="Bruce D."/>
            <person name="Pitluck S."/>
            <person name="Richardson P."/>
        </authorList>
    </citation>
    <scope>NUCLEOTIDE SEQUENCE [LARGE SCALE GENOMIC DNA]</scope>
    <source>
        <strain evidence="16">DSM 684</strain>
    </source>
</reference>
<feature type="binding site" evidence="11">
    <location>
        <position position="309"/>
    </location>
    <ligand>
        <name>FAD</name>
        <dbReference type="ChEBI" id="CHEBI:57692"/>
    </ligand>
</feature>
<dbReference type="Pfam" id="PF02852">
    <property type="entry name" value="Pyr_redox_dim"/>
    <property type="match status" value="1"/>
</dbReference>
<feature type="domain" description="Pyridine nucleotide-disulphide oxidoreductase dimerisation" evidence="14">
    <location>
        <begin position="343"/>
        <end position="448"/>
    </location>
</feature>
<keyword evidence="8 11" id="KW-0520">NAD</keyword>
<dbReference type="SUPFAM" id="SSF55424">
    <property type="entry name" value="FAD/NAD-linked reductases, dimerisation (C-terminal) domain"/>
    <property type="match status" value="1"/>
</dbReference>
<sequence>MEKVWDVVVLGGGPAGVMSALKLAMSGKKVCMVEQGPQRLGGTCLHEGCMATKSMLKTAEVYQTIKQAEEYGIEATAAPLDLHCTVMRKNDHLKTLNNRLQQMALQSGLHIQPGHGSFVSPTRIAVDGPDGHVELQAEKIVIATGSRPRELDEIPIDGALILNSNQMLQQTRLPERLLIIGGGAIGCEFASMFQAFGSDVTLIESAEHLLPREDRDTGETLQTCLEQRDIRVLTGKTIVRVNKTDTQVELVLQGNDQPLVADQMLVAVGRKPNTDWLDLAAAGIDCDGETICVNDQLQTSQPHIYAAGDVINTMMLAHSAMLESDIVAANLLGNNKTLNTATIPRVVYSFPQVAAVGLTERELPEDSYRALFQPFGESAKALVDQRLEGHIKLLVDNDSNTICGATIIGEHATELIHELALTISQDISLGVLKEVVHAHPTLAESIWDLARHQG</sequence>
<accession>Q1K375</accession>
<gene>
    <name evidence="16" type="ORF">Dace_2965</name>
</gene>
<dbReference type="InterPro" id="IPR023753">
    <property type="entry name" value="FAD/NAD-binding_dom"/>
</dbReference>
<dbReference type="SUPFAM" id="SSF51905">
    <property type="entry name" value="FAD/NAD(P)-binding domain"/>
    <property type="match status" value="1"/>
</dbReference>
<dbReference type="GO" id="GO:0050660">
    <property type="term" value="F:flavin adenine dinucleotide binding"/>
    <property type="evidence" value="ECO:0007669"/>
    <property type="project" value="InterPro"/>
</dbReference>
<comment type="similarity">
    <text evidence="2 13">Belongs to the class-I pyridine nucleotide-disulfide oxidoreductase family.</text>
</comment>
<feature type="binding site" evidence="11">
    <location>
        <begin position="144"/>
        <end position="146"/>
    </location>
    <ligand>
        <name>FAD</name>
        <dbReference type="ChEBI" id="CHEBI:57692"/>
    </ligand>
</feature>
<evidence type="ECO:0000256" key="4">
    <source>
        <dbReference type="ARBA" id="ARBA00016961"/>
    </source>
</evidence>
<dbReference type="PRINTS" id="PR00368">
    <property type="entry name" value="FADPNR"/>
</dbReference>
<comment type="cofactor">
    <cofactor evidence="11 13">
        <name>FAD</name>
        <dbReference type="ChEBI" id="CHEBI:57692"/>
    </cofactor>
    <text evidence="11 13">Binds 1 FAD per subunit.</text>
</comment>
<feature type="domain" description="FAD/NAD(P)-binding" evidence="15">
    <location>
        <begin position="6"/>
        <end position="321"/>
    </location>
</feature>
<feature type="binding site" evidence="11">
    <location>
        <position position="269"/>
    </location>
    <ligand>
        <name>NAD(+)</name>
        <dbReference type="ChEBI" id="CHEBI:57540"/>
    </ligand>
</feature>
<feature type="binding site" evidence="11">
    <location>
        <begin position="315"/>
        <end position="318"/>
    </location>
    <ligand>
        <name>FAD</name>
        <dbReference type="ChEBI" id="CHEBI:57692"/>
    </ligand>
</feature>
<dbReference type="GO" id="GO:0004148">
    <property type="term" value="F:dihydrolipoyl dehydrogenase (NADH) activity"/>
    <property type="evidence" value="ECO:0007669"/>
    <property type="project" value="UniProtKB-EC"/>
</dbReference>
<evidence type="ECO:0000313" key="16">
    <source>
        <dbReference type="EMBL" id="EAT17099.1"/>
    </source>
</evidence>
<reference evidence="16" key="1">
    <citation type="submission" date="2006-05" db="EMBL/GenBank/DDBJ databases">
        <title>Annotation of the draft genome assembly of Desulfuromonas acetoxidans DSM 684.</title>
        <authorList>
            <consortium name="US DOE Joint Genome Institute (JGI-ORNL)"/>
            <person name="Larimer F."/>
            <person name="Land M."/>
            <person name="Hauser L."/>
        </authorList>
    </citation>
    <scope>NUCLEOTIDE SEQUENCE [LARGE SCALE GENOMIC DNA]</scope>
    <source>
        <strain evidence="16">DSM 684</strain>
    </source>
</reference>
<dbReference type="AlphaFoldDB" id="Q1K375"/>
<evidence type="ECO:0000313" key="17">
    <source>
        <dbReference type="Proteomes" id="UP000005695"/>
    </source>
</evidence>
<feature type="binding site" evidence="11">
    <location>
        <position position="53"/>
    </location>
    <ligand>
        <name>FAD</name>
        <dbReference type="ChEBI" id="CHEBI:57692"/>
    </ligand>
</feature>
<keyword evidence="5 13" id="KW-0285">Flavoprotein</keyword>
<dbReference type="PIRSF" id="PIRSF000350">
    <property type="entry name" value="Mercury_reductase_MerA"/>
    <property type="match status" value="1"/>
</dbReference>
<comment type="miscellaneous">
    <text evidence="13">The active site is a redox-active disulfide bond.</text>
</comment>
<dbReference type="EC" id="1.8.1.4" evidence="3 13"/>
<evidence type="ECO:0000256" key="7">
    <source>
        <dbReference type="ARBA" id="ARBA00023002"/>
    </source>
</evidence>
<dbReference type="NCBIfam" id="TIGR01350">
    <property type="entry name" value="lipoamide_DH"/>
    <property type="match status" value="1"/>
</dbReference>
<dbReference type="InterPro" id="IPR036188">
    <property type="entry name" value="FAD/NAD-bd_sf"/>
</dbReference>
<evidence type="ECO:0000256" key="9">
    <source>
        <dbReference type="ARBA" id="ARBA00049187"/>
    </source>
</evidence>
<dbReference type="RefSeq" id="WP_005998024.1">
    <property type="nucleotide sequence ID" value="NZ_AAEW02000002.1"/>
</dbReference>
<dbReference type="FunFam" id="3.30.390.30:FF:000001">
    <property type="entry name" value="Dihydrolipoyl dehydrogenase"/>
    <property type="match status" value="1"/>
</dbReference>
<evidence type="ECO:0000256" key="1">
    <source>
        <dbReference type="ARBA" id="ARBA00004496"/>
    </source>
</evidence>
<keyword evidence="7 13" id="KW-0560">Oxidoreductase</keyword>
<evidence type="ECO:0000259" key="15">
    <source>
        <dbReference type="Pfam" id="PF07992"/>
    </source>
</evidence>
<keyword evidence="11" id="KW-0547">Nucleotide-binding</keyword>
<keyword evidence="6 11" id="KW-0274">FAD</keyword>
<evidence type="ECO:0000256" key="13">
    <source>
        <dbReference type="RuleBase" id="RU003692"/>
    </source>
</evidence>
<evidence type="ECO:0000256" key="6">
    <source>
        <dbReference type="ARBA" id="ARBA00022827"/>
    </source>
</evidence>
<feature type="disulfide bond" description="Redox-active" evidence="12">
    <location>
        <begin position="44"/>
        <end position="49"/>
    </location>
</feature>
<dbReference type="InterPro" id="IPR016156">
    <property type="entry name" value="FAD/NAD-linked_Rdtase_dimer_sf"/>
</dbReference>
<dbReference type="Gene3D" id="3.30.390.30">
    <property type="match status" value="1"/>
</dbReference>
<dbReference type="PRINTS" id="PR00411">
    <property type="entry name" value="PNDRDTASEI"/>
</dbReference>
<dbReference type="Pfam" id="PF07992">
    <property type="entry name" value="Pyr_redox_2"/>
    <property type="match status" value="1"/>
</dbReference>
<dbReference type="InterPro" id="IPR004099">
    <property type="entry name" value="Pyr_nucl-diS_OxRdtase_dimer"/>
</dbReference>
<dbReference type="GO" id="GO:0006103">
    <property type="term" value="P:2-oxoglutarate metabolic process"/>
    <property type="evidence" value="ECO:0007669"/>
    <property type="project" value="TreeGrafter"/>
</dbReference>
<keyword evidence="13" id="KW-0676">Redox-active center</keyword>
<dbReference type="EMBL" id="AAEW02000002">
    <property type="protein sequence ID" value="EAT17099.1"/>
    <property type="molecule type" value="Genomic_DNA"/>
</dbReference>